<evidence type="ECO:0000256" key="4">
    <source>
        <dbReference type="ARBA" id="ARBA00022989"/>
    </source>
</evidence>
<evidence type="ECO:0000256" key="2">
    <source>
        <dbReference type="ARBA" id="ARBA00022475"/>
    </source>
</evidence>
<name>A8MJW6_ALKOO</name>
<feature type="transmembrane region" description="Helical" evidence="6">
    <location>
        <begin position="100"/>
        <end position="119"/>
    </location>
</feature>
<evidence type="ECO:0000256" key="6">
    <source>
        <dbReference type="SAM" id="Phobius"/>
    </source>
</evidence>
<dbReference type="eggNOG" id="ENOG503304M">
    <property type="taxonomic scope" value="Bacteria"/>
</dbReference>
<dbReference type="OrthoDB" id="1711023at2"/>
<dbReference type="STRING" id="350688.Clos_2567"/>
<dbReference type="RefSeq" id="WP_012160405.1">
    <property type="nucleotide sequence ID" value="NC_009922.1"/>
</dbReference>
<sequence length="135" mass="15699">MEGFFRFQWRLIKGVFLLNLIIAAIGYFIFEPWIPFLTGLFFGTLISILNFRLLYITLNSAVKMNPSRAQVFTSSRYMIRFLLTAIVLVVSLKAEYINILGTVIGLISFKIAIFKVEVFNHSKLYKNTMTRKEEK</sequence>
<accession>A8MJW6</accession>
<dbReference type="HOGENOM" id="CLU_155690_0_0_9"/>
<evidence type="ECO:0000256" key="1">
    <source>
        <dbReference type="ARBA" id="ARBA00004651"/>
    </source>
</evidence>
<organism evidence="7 8">
    <name type="scientific">Alkaliphilus oremlandii (strain OhILAs)</name>
    <name type="common">Clostridium oremlandii (strain OhILAs)</name>
    <dbReference type="NCBI Taxonomy" id="350688"/>
    <lineage>
        <taxon>Bacteria</taxon>
        <taxon>Bacillati</taxon>
        <taxon>Bacillota</taxon>
        <taxon>Clostridia</taxon>
        <taxon>Peptostreptococcales</taxon>
        <taxon>Natronincolaceae</taxon>
        <taxon>Alkaliphilus</taxon>
    </lineage>
</organism>
<keyword evidence="4 6" id="KW-1133">Transmembrane helix</keyword>
<proteinExistence type="predicted"/>
<dbReference type="GO" id="GO:0005886">
    <property type="term" value="C:plasma membrane"/>
    <property type="evidence" value="ECO:0007669"/>
    <property type="project" value="UniProtKB-SubCell"/>
</dbReference>
<keyword evidence="3 6" id="KW-0812">Transmembrane</keyword>
<feature type="transmembrane region" description="Helical" evidence="6">
    <location>
        <begin position="12"/>
        <end position="30"/>
    </location>
</feature>
<comment type="subcellular location">
    <subcellularLocation>
        <location evidence="1">Cell membrane</location>
        <topology evidence="1">Multi-pass membrane protein</topology>
    </subcellularLocation>
</comment>
<keyword evidence="8" id="KW-1185">Reference proteome</keyword>
<keyword evidence="2" id="KW-1003">Cell membrane</keyword>
<evidence type="ECO:0000256" key="3">
    <source>
        <dbReference type="ARBA" id="ARBA00022692"/>
    </source>
</evidence>
<dbReference type="AlphaFoldDB" id="A8MJW6"/>
<dbReference type="InterPro" id="IPR005598">
    <property type="entry name" value="ATP_synth_I"/>
</dbReference>
<dbReference type="KEGG" id="aoe:Clos_2567"/>
<reference evidence="8" key="1">
    <citation type="submission" date="2007-10" db="EMBL/GenBank/DDBJ databases">
        <title>Complete genome of Alkaliphilus oremlandii OhILAs.</title>
        <authorList>
            <person name="Copeland A."/>
            <person name="Lucas S."/>
            <person name="Lapidus A."/>
            <person name="Barry K."/>
            <person name="Detter J.C."/>
            <person name="Glavina del Rio T."/>
            <person name="Hammon N."/>
            <person name="Israni S."/>
            <person name="Dalin E."/>
            <person name="Tice H."/>
            <person name="Pitluck S."/>
            <person name="Chain P."/>
            <person name="Malfatti S."/>
            <person name="Shin M."/>
            <person name="Vergez L."/>
            <person name="Schmutz J."/>
            <person name="Larimer F."/>
            <person name="Land M."/>
            <person name="Hauser L."/>
            <person name="Kyrpides N."/>
            <person name="Mikhailova N."/>
            <person name="Stolz J.F."/>
            <person name="Dawson A."/>
            <person name="Fisher E."/>
            <person name="Crable B."/>
            <person name="Perera E."/>
            <person name="Lisak J."/>
            <person name="Ranganathan M."/>
            <person name="Basu P."/>
            <person name="Richardson P."/>
        </authorList>
    </citation>
    <scope>NUCLEOTIDE SEQUENCE [LARGE SCALE GENOMIC DNA]</scope>
    <source>
        <strain evidence="8">OhILAs</strain>
    </source>
</reference>
<keyword evidence="5 6" id="KW-0472">Membrane</keyword>
<evidence type="ECO:0000256" key="5">
    <source>
        <dbReference type="ARBA" id="ARBA00023136"/>
    </source>
</evidence>
<gene>
    <name evidence="7" type="ordered locus">Clos_2567</name>
</gene>
<evidence type="ECO:0000313" key="7">
    <source>
        <dbReference type="EMBL" id="ABW20098.1"/>
    </source>
</evidence>
<dbReference type="Proteomes" id="UP000000269">
    <property type="component" value="Chromosome"/>
</dbReference>
<feature type="transmembrane region" description="Helical" evidence="6">
    <location>
        <begin position="36"/>
        <end position="56"/>
    </location>
</feature>
<protein>
    <submittedName>
        <fullName evidence="7">ATP synthase protein I</fullName>
    </submittedName>
</protein>
<evidence type="ECO:0000313" key="8">
    <source>
        <dbReference type="Proteomes" id="UP000000269"/>
    </source>
</evidence>
<dbReference type="Pfam" id="PF03899">
    <property type="entry name" value="ATP-synt_I"/>
    <property type="match status" value="1"/>
</dbReference>
<feature type="transmembrane region" description="Helical" evidence="6">
    <location>
        <begin position="77"/>
        <end position="94"/>
    </location>
</feature>
<dbReference type="EMBL" id="CP000853">
    <property type="protein sequence ID" value="ABW20098.1"/>
    <property type="molecule type" value="Genomic_DNA"/>
</dbReference>